<protein>
    <recommendedName>
        <fullName evidence="7">ATP synthase subunit delta</fullName>
    </recommendedName>
    <alternativeName>
        <fullName evidence="7">ATP synthase F(1) sector subunit delta</fullName>
    </alternativeName>
    <alternativeName>
        <fullName evidence="7">F-type ATPase subunit delta</fullName>
        <shortName evidence="7">F-ATPase subunit delta</shortName>
    </alternativeName>
</protein>
<accession>A0A099V6H9</accession>
<keyword evidence="2 7" id="KW-0813">Transport</keyword>
<evidence type="ECO:0000256" key="4">
    <source>
        <dbReference type="ARBA" id="ARBA00023065"/>
    </source>
</evidence>
<keyword evidence="5 7" id="KW-0472">Membrane</keyword>
<dbReference type="Gene3D" id="1.10.520.20">
    <property type="entry name" value="N-terminal domain of the delta subunit of the F1F0-ATP synthase"/>
    <property type="match status" value="1"/>
</dbReference>
<dbReference type="EMBL" id="JRPJ02000037">
    <property type="protein sequence ID" value="TLE09004.1"/>
    <property type="molecule type" value="Genomic_DNA"/>
</dbReference>
<comment type="subcellular location">
    <subcellularLocation>
        <location evidence="7">Cell membrane</location>
        <topology evidence="7">Peripheral membrane protein</topology>
    </subcellularLocation>
    <subcellularLocation>
        <location evidence="1">Membrane</location>
    </subcellularLocation>
</comment>
<evidence type="ECO:0000256" key="1">
    <source>
        <dbReference type="ARBA" id="ARBA00004370"/>
    </source>
</evidence>
<dbReference type="NCBIfam" id="NF006291">
    <property type="entry name" value="PRK08474.1"/>
    <property type="match status" value="1"/>
</dbReference>
<dbReference type="InterPro" id="IPR026015">
    <property type="entry name" value="ATP_synth_OSCP/delta_N_sf"/>
</dbReference>
<dbReference type="PANTHER" id="PTHR11910">
    <property type="entry name" value="ATP SYNTHASE DELTA CHAIN"/>
    <property type="match status" value="1"/>
</dbReference>
<reference evidence="8 9" key="1">
    <citation type="journal article" date="2014" name="Genome Announc.">
        <title>Draft genome sequences of eight enterohepatic helicobacter species isolated from both laboratory and wild rodents.</title>
        <authorList>
            <person name="Sheh A."/>
            <person name="Shen Z."/>
            <person name="Fox J.G."/>
        </authorList>
    </citation>
    <scope>NUCLEOTIDE SEQUENCE [LARGE SCALE GENOMIC DNA]</scope>
    <source>
        <strain evidence="8 9">ATCC 49320</strain>
    </source>
</reference>
<dbReference type="InterPro" id="IPR000711">
    <property type="entry name" value="ATPase_OSCP/dsu"/>
</dbReference>
<dbReference type="RefSeq" id="WP_034562955.1">
    <property type="nucleotide sequence ID" value="NZ_CAMCCI010000081.1"/>
</dbReference>
<dbReference type="GO" id="GO:0046933">
    <property type="term" value="F:proton-transporting ATP synthase activity, rotational mechanism"/>
    <property type="evidence" value="ECO:0007669"/>
    <property type="project" value="UniProtKB-UniRule"/>
</dbReference>
<evidence type="ECO:0000256" key="2">
    <source>
        <dbReference type="ARBA" id="ARBA00022448"/>
    </source>
</evidence>
<sequence>MQEHVIAKKYAKALASVCNAENITQVYSIYAEINKMFAVSKFRDIVMSPIIDNTSKLAFLKSLVDITANPYAEKLLTILVKNDRIYLLPCVALELKKIINSRLNVYQATLYVKQELSQDSLLNIQDKLGRKLGTTLKVTQSIDPTLDGIKLEVTELGIEVAFLKHKFTQELQDFILKAI</sequence>
<dbReference type="Pfam" id="PF00213">
    <property type="entry name" value="OSCP"/>
    <property type="match status" value="1"/>
</dbReference>
<dbReference type="PRINTS" id="PR00125">
    <property type="entry name" value="ATPASEDELTA"/>
</dbReference>
<dbReference type="AlphaFoldDB" id="A0A099V6H9"/>
<keyword evidence="7" id="KW-0139">CF(1)</keyword>
<keyword evidence="4 7" id="KW-0406">Ion transport</keyword>
<evidence type="ECO:0000256" key="6">
    <source>
        <dbReference type="ARBA" id="ARBA00023310"/>
    </source>
</evidence>
<evidence type="ECO:0000313" key="8">
    <source>
        <dbReference type="EMBL" id="TLE09004.1"/>
    </source>
</evidence>
<evidence type="ECO:0000313" key="9">
    <source>
        <dbReference type="Proteomes" id="UP000029857"/>
    </source>
</evidence>
<evidence type="ECO:0000256" key="7">
    <source>
        <dbReference type="HAMAP-Rule" id="MF_01416"/>
    </source>
</evidence>
<organism evidence="8 9">
    <name type="scientific">Helicobacter bilis</name>
    <dbReference type="NCBI Taxonomy" id="37372"/>
    <lineage>
        <taxon>Bacteria</taxon>
        <taxon>Pseudomonadati</taxon>
        <taxon>Campylobacterota</taxon>
        <taxon>Epsilonproteobacteria</taxon>
        <taxon>Campylobacterales</taxon>
        <taxon>Helicobacteraceae</taxon>
        <taxon>Helicobacter</taxon>
    </lineage>
</organism>
<gene>
    <name evidence="7" type="primary">atpH</name>
    <name evidence="8" type="ORF">LS79_008765</name>
</gene>
<dbReference type="GO" id="GO:0005886">
    <property type="term" value="C:plasma membrane"/>
    <property type="evidence" value="ECO:0007669"/>
    <property type="project" value="UniProtKB-SubCell"/>
</dbReference>
<comment type="caution">
    <text evidence="8">The sequence shown here is derived from an EMBL/GenBank/DDBJ whole genome shotgun (WGS) entry which is preliminary data.</text>
</comment>
<evidence type="ECO:0000256" key="5">
    <source>
        <dbReference type="ARBA" id="ARBA00023136"/>
    </source>
</evidence>
<evidence type="ECO:0000256" key="3">
    <source>
        <dbReference type="ARBA" id="ARBA00022781"/>
    </source>
</evidence>
<comment type="similarity">
    <text evidence="7">Belongs to the ATPase delta chain family.</text>
</comment>
<comment type="function">
    <text evidence="7">This protein is part of the stalk that links CF(0) to CF(1). It either transmits conformational changes from CF(0) to CF(1) or is implicated in proton conduction.</text>
</comment>
<name>A0A099V6H9_9HELI</name>
<dbReference type="GO" id="GO:0045259">
    <property type="term" value="C:proton-transporting ATP synthase complex"/>
    <property type="evidence" value="ECO:0007669"/>
    <property type="project" value="UniProtKB-KW"/>
</dbReference>
<proteinExistence type="inferred from homology"/>
<keyword evidence="7" id="KW-1003">Cell membrane</keyword>
<dbReference type="SUPFAM" id="SSF47928">
    <property type="entry name" value="N-terminal domain of the delta subunit of the F1F0-ATP synthase"/>
    <property type="match status" value="1"/>
</dbReference>
<dbReference type="HAMAP" id="MF_01416">
    <property type="entry name" value="ATP_synth_delta_bact"/>
    <property type="match status" value="1"/>
</dbReference>
<keyword evidence="3 7" id="KW-0375">Hydrogen ion transport</keyword>
<dbReference type="Proteomes" id="UP000029857">
    <property type="component" value="Unassembled WGS sequence"/>
</dbReference>
<comment type="function">
    <text evidence="7">F(1)F(0) ATP synthase produces ATP from ADP in the presence of a proton or sodium gradient. F-type ATPases consist of two structural domains, F(1) containing the extramembraneous catalytic core and F(0) containing the membrane proton channel, linked together by a central stalk and a peripheral stalk. During catalysis, ATP synthesis in the catalytic domain of F(1) is coupled via a rotary mechanism of the central stalk subunits to proton translocation.</text>
</comment>
<keyword evidence="6 7" id="KW-0066">ATP synthesis</keyword>